<sequence length="185" mass="20877">MPPGPPVAVPIPDPTAQPAVPSRRRRTRYTTVEYAVANDAAEFHEHPVRSFSNVPICPNVVYVIVHAQRRRRRASSLQMPLVGRDGGHGLRRTGTSLARWATRATYLCNTEFIAMLATFKLNNRPRTELPDTDRGDLVWCGHLHLTGPFRFVSRRNNQLSVLWFMTYLMTSGYKLNGLGEASLLH</sequence>
<name>A0A0G4ISI4_PLABS</name>
<organism evidence="2 3">
    <name type="scientific">Plasmodiophora brassicae</name>
    <name type="common">Clubroot disease agent</name>
    <dbReference type="NCBI Taxonomy" id="37360"/>
    <lineage>
        <taxon>Eukaryota</taxon>
        <taxon>Sar</taxon>
        <taxon>Rhizaria</taxon>
        <taxon>Endomyxa</taxon>
        <taxon>Phytomyxea</taxon>
        <taxon>Plasmodiophorida</taxon>
        <taxon>Plasmodiophoridae</taxon>
        <taxon>Plasmodiophora</taxon>
    </lineage>
</organism>
<proteinExistence type="predicted"/>
<dbReference type="EMBL" id="CDSF01000084">
    <property type="protein sequence ID" value="CEO98313.1"/>
    <property type="molecule type" value="Genomic_DNA"/>
</dbReference>
<keyword evidence="3" id="KW-1185">Reference proteome</keyword>
<reference evidence="2 3" key="1">
    <citation type="submission" date="2015-02" db="EMBL/GenBank/DDBJ databases">
        <authorList>
            <person name="Chooi Y.-H."/>
        </authorList>
    </citation>
    <scope>NUCLEOTIDE SEQUENCE [LARGE SCALE GENOMIC DNA]</scope>
    <source>
        <strain evidence="2">E3</strain>
    </source>
</reference>
<evidence type="ECO:0000313" key="2">
    <source>
        <dbReference type="EMBL" id="CEO98313.1"/>
    </source>
</evidence>
<dbReference type="Proteomes" id="UP000039324">
    <property type="component" value="Unassembled WGS sequence"/>
</dbReference>
<accession>A0A0G4ISI4</accession>
<protein>
    <submittedName>
        <fullName evidence="2">Uncharacterized protein</fullName>
    </submittedName>
</protein>
<feature type="region of interest" description="Disordered" evidence="1">
    <location>
        <begin position="1"/>
        <end position="26"/>
    </location>
</feature>
<dbReference type="AlphaFoldDB" id="A0A0G4ISI4"/>
<feature type="compositionally biased region" description="Pro residues" evidence="1">
    <location>
        <begin position="1"/>
        <end position="15"/>
    </location>
</feature>
<gene>
    <name evidence="2" type="ORF">PBRA_006427</name>
</gene>
<evidence type="ECO:0000256" key="1">
    <source>
        <dbReference type="SAM" id="MobiDB-lite"/>
    </source>
</evidence>
<evidence type="ECO:0000313" key="3">
    <source>
        <dbReference type="Proteomes" id="UP000039324"/>
    </source>
</evidence>